<dbReference type="AlphaFoldDB" id="A0A1I6ID12"/>
<keyword evidence="2" id="KW-0472">Membrane</keyword>
<dbReference type="Proteomes" id="UP000199658">
    <property type="component" value="Unassembled WGS sequence"/>
</dbReference>
<gene>
    <name evidence="3" type="ORF">SAMN04488002_3706</name>
</gene>
<proteinExistence type="predicted"/>
<dbReference type="InterPro" id="IPR050445">
    <property type="entry name" value="Bact_polysacc_biosynth/exp"/>
</dbReference>
<name>A0A1I6ID12_9RHOB</name>
<evidence type="ECO:0000256" key="1">
    <source>
        <dbReference type="SAM" id="Coils"/>
    </source>
</evidence>
<keyword evidence="4" id="KW-1185">Reference proteome</keyword>
<dbReference type="EMBL" id="FOYO01000002">
    <property type="protein sequence ID" value="SFR64598.1"/>
    <property type="molecule type" value="Genomic_DNA"/>
</dbReference>
<dbReference type="OrthoDB" id="7800844at2"/>
<protein>
    <submittedName>
        <fullName evidence="3">Capsular polysaccharide transport system permease protein</fullName>
    </submittedName>
</protein>
<evidence type="ECO:0000256" key="2">
    <source>
        <dbReference type="SAM" id="Phobius"/>
    </source>
</evidence>
<keyword evidence="2" id="KW-1133">Transmembrane helix</keyword>
<dbReference type="RefSeq" id="WP_090220582.1">
    <property type="nucleotide sequence ID" value="NZ_FOYO01000002.1"/>
</dbReference>
<dbReference type="GO" id="GO:0005886">
    <property type="term" value="C:plasma membrane"/>
    <property type="evidence" value="ECO:0007669"/>
    <property type="project" value="TreeGrafter"/>
</dbReference>
<dbReference type="PANTHER" id="PTHR32309">
    <property type="entry name" value="TYROSINE-PROTEIN KINASE"/>
    <property type="match status" value="1"/>
</dbReference>
<feature type="transmembrane region" description="Helical" evidence="2">
    <location>
        <begin position="362"/>
        <end position="385"/>
    </location>
</feature>
<evidence type="ECO:0000313" key="4">
    <source>
        <dbReference type="Proteomes" id="UP000199658"/>
    </source>
</evidence>
<dbReference type="GO" id="GO:0004713">
    <property type="term" value="F:protein tyrosine kinase activity"/>
    <property type="evidence" value="ECO:0007669"/>
    <property type="project" value="TreeGrafter"/>
</dbReference>
<dbReference type="STRING" id="670154.SAMN04488002_3706"/>
<accession>A0A1I6ID12</accession>
<sequence>MTVTPAVTKTPPVHPVKVPRPAGNAKLRSRHRFLVASFIAMVLIPVCLIVGYLFLRATDQYVSEMSFSIRSEEFVNPLDALAGLGQLSTGTTSDADIVYEFIGSQKIVRSIDSQINLRKIYSSAEGDPVFTISPDVSTEGLVAHWRWMVQASYDKGSGLIHVASFAFDPNSAETINNAILTESQRLVDKLSLLARDDATKYAEADLDDARARLKTARQNLSRFRAESQIIDPTIDVQSQGGVSAALQQQLAEALIDLDLLEGSTSNANDPRVEQAVRRINAIEKRLEGERENLSSGVDRGMVTIVGDYEALIVEREFAEQAFLSAAASYDSAKAEAKRRTKYLAVHIEPTIADTSLYPRKPLIIAVSAALLTLIWAVFMMVAYSVRDRR</sequence>
<evidence type="ECO:0000313" key="3">
    <source>
        <dbReference type="EMBL" id="SFR64598.1"/>
    </source>
</evidence>
<reference evidence="4" key="1">
    <citation type="submission" date="2016-10" db="EMBL/GenBank/DDBJ databases">
        <authorList>
            <person name="Varghese N."/>
            <person name="Submissions S."/>
        </authorList>
    </citation>
    <scope>NUCLEOTIDE SEQUENCE [LARGE SCALE GENOMIC DNA]</scope>
    <source>
        <strain evidence="4">DSM 26921</strain>
    </source>
</reference>
<keyword evidence="2" id="KW-0812">Transmembrane</keyword>
<keyword evidence="1" id="KW-0175">Coiled coil</keyword>
<dbReference type="PANTHER" id="PTHR32309:SF13">
    <property type="entry name" value="FERRIC ENTEROBACTIN TRANSPORT PROTEIN FEPE"/>
    <property type="match status" value="1"/>
</dbReference>
<feature type="transmembrane region" description="Helical" evidence="2">
    <location>
        <begin position="33"/>
        <end position="55"/>
    </location>
</feature>
<organism evidence="3 4">
    <name type="scientific">Litoreibacter janthinus</name>
    <dbReference type="NCBI Taxonomy" id="670154"/>
    <lineage>
        <taxon>Bacteria</taxon>
        <taxon>Pseudomonadati</taxon>
        <taxon>Pseudomonadota</taxon>
        <taxon>Alphaproteobacteria</taxon>
        <taxon>Rhodobacterales</taxon>
        <taxon>Roseobacteraceae</taxon>
        <taxon>Litoreibacter</taxon>
    </lineage>
</organism>
<feature type="coiled-coil region" evidence="1">
    <location>
        <begin position="199"/>
        <end position="226"/>
    </location>
</feature>